<dbReference type="Pfam" id="PF00023">
    <property type="entry name" value="Ank"/>
    <property type="match status" value="1"/>
</dbReference>
<dbReference type="PROSITE" id="PS50088">
    <property type="entry name" value="ANK_REPEAT"/>
    <property type="match status" value="3"/>
</dbReference>
<organism evidence="4 5">
    <name type="scientific">Polychaeton citri CBS 116435</name>
    <dbReference type="NCBI Taxonomy" id="1314669"/>
    <lineage>
        <taxon>Eukaryota</taxon>
        <taxon>Fungi</taxon>
        <taxon>Dikarya</taxon>
        <taxon>Ascomycota</taxon>
        <taxon>Pezizomycotina</taxon>
        <taxon>Dothideomycetes</taxon>
        <taxon>Dothideomycetidae</taxon>
        <taxon>Capnodiales</taxon>
        <taxon>Capnodiaceae</taxon>
        <taxon>Polychaeton</taxon>
    </lineage>
</organism>
<name>A0A9P4QGS8_9PEZI</name>
<dbReference type="SUPFAM" id="SSF48403">
    <property type="entry name" value="Ankyrin repeat"/>
    <property type="match status" value="1"/>
</dbReference>
<comment type="caution">
    <text evidence="4">The sequence shown here is derived from an EMBL/GenBank/DDBJ whole genome shotgun (WGS) entry which is preliminary data.</text>
</comment>
<dbReference type="EMBL" id="MU003770">
    <property type="protein sequence ID" value="KAF2724626.1"/>
    <property type="molecule type" value="Genomic_DNA"/>
</dbReference>
<evidence type="ECO:0000256" key="1">
    <source>
        <dbReference type="ARBA" id="ARBA00022737"/>
    </source>
</evidence>
<evidence type="ECO:0000313" key="4">
    <source>
        <dbReference type="EMBL" id="KAF2724626.1"/>
    </source>
</evidence>
<dbReference type="InterPro" id="IPR036770">
    <property type="entry name" value="Ankyrin_rpt-contain_sf"/>
</dbReference>
<dbReference type="PROSITE" id="PS50837">
    <property type="entry name" value="NACHT"/>
    <property type="match status" value="1"/>
</dbReference>
<dbReference type="Pfam" id="PF12796">
    <property type="entry name" value="Ank_2"/>
    <property type="match status" value="1"/>
</dbReference>
<protein>
    <recommendedName>
        <fullName evidence="3">NACHT domain-containing protein</fullName>
    </recommendedName>
</protein>
<dbReference type="Gene3D" id="3.40.50.300">
    <property type="entry name" value="P-loop containing nucleotide triphosphate hydrolases"/>
    <property type="match status" value="1"/>
</dbReference>
<gene>
    <name evidence="4" type="ORF">K431DRAFT_190531</name>
</gene>
<dbReference type="InterPro" id="IPR007111">
    <property type="entry name" value="NACHT_NTPase"/>
</dbReference>
<dbReference type="PROSITE" id="PS50297">
    <property type="entry name" value="ANK_REP_REGION"/>
    <property type="match status" value="3"/>
</dbReference>
<evidence type="ECO:0000259" key="3">
    <source>
        <dbReference type="PROSITE" id="PS50837"/>
    </source>
</evidence>
<dbReference type="Gene3D" id="1.25.40.20">
    <property type="entry name" value="Ankyrin repeat-containing domain"/>
    <property type="match status" value="1"/>
</dbReference>
<feature type="non-terminal residue" evidence="4">
    <location>
        <position position="1"/>
    </location>
</feature>
<accession>A0A9P4QGS8</accession>
<dbReference type="InterPro" id="IPR056884">
    <property type="entry name" value="NPHP3-like_N"/>
</dbReference>
<feature type="non-terminal residue" evidence="4">
    <location>
        <position position="717"/>
    </location>
</feature>
<evidence type="ECO:0000256" key="2">
    <source>
        <dbReference type="PROSITE-ProRule" id="PRU00023"/>
    </source>
</evidence>
<feature type="domain" description="NACHT" evidence="3">
    <location>
        <begin position="52"/>
        <end position="176"/>
    </location>
</feature>
<dbReference type="InterPro" id="IPR002110">
    <property type="entry name" value="Ankyrin_rpt"/>
</dbReference>
<dbReference type="InterPro" id="IPR027417">
    <property type="entry name" value="P-loop_NTPase"/>
</dbReference>
<dbReference type="AlphaFoldDB" id="A0A9P4QGS8"/>
<reference evidence="4" key="1">
    <citation type="journal article" date="2020" name="Stud. Mycol.">
        <title>101 Dothideomycetes genomes: a test case for predicting lifestyles and emergence of pathogens.</title>
        <authorList>
            <person name="Haridas S."/>
            <person name="Albert R."/>
            <person name="Binder M."/>
            <person name="Bloem J."/>
            <person name="Labutti K."/>
            <person name="Salamov A."/>
            <person name="Andreopoulos B."/>
            <person name="Baker S."/>
            <person name="Barry K."/>
            <person name="Bills G."/>
            <person name="Bluhm B."/>
            <person name="Cannon C."/>
            <person name="Castanera R."/>
            <person name="Culley D."/>
            <person name="Daum C."/>
            <person name="Ezra D."/>
            <person name="Gonzalez J."/>
            <person name="Henrissat B."/>
            <person name="Kuo A."/>
            <person name="Liang C."/>
            <person name="Lipzen A."/>
            <person name="Lutzoni F."/>
            <person name="Magnuson J."/>
            <person name="Mondo S."/>
            <person name="Nolan M."/>
            <person name="Ohm R."/>
            <person name="Pangilinan J."/>
            <person name="Park H.-J."/>
            <person name="Ramirez L."/>
            <person name="Alfaro M."/>
            <person name="Sun H."/>
            <person name="Tritt A."/>
            <person name="Yoshinaga Y."/>
            <person name="Zwiers L.-H."/>
            <person name="Turgeon B."/>
            <person name="Goodwin S."/>
            <person name="Spatafora J."/>
            <person name="Crous P."/>
            <person name="Grigoriev I."/>
        </authorList>
    </citation>
    <scope>NUCLEOTIDE SEQUENCE</scope>
    <source>
        <strain evidence="4">CBS 116435</strain>
    </source>
</reference>
<sequence length="717" mass="81711">ATDPDHRITVLEALRFGALETRRRTVKEALAKTCKWILSHPACAKWMKLEHKFFWIKGKPGAGKSVLIKYLDQHVTRRLKKSCAIGLYFYFNARGTQLERSFLGMYRSLLVQLVDRVPELAHELDALDTNFDLPQLQSVLSSAICGLGRQIWLFIDALDECREGDVQELIDFLRELHETELYVCFASRHYPIVKVPTNLQLVLEEVDEHKQDLSTYVEKLDLEGEELARMQRDITAKANGIFLWVVLVVKILKEDVKDGRFHAMQSRLREMPEKLPALFKTIILRDDKHKNEFLLCLRWILYAWRPLTLKEWYFAMMAGVDGGLEWVERTTDHRMETFLLSSSKGLAELTRGKTVTAQFIHESVRDFLIHDGGFEEICGSRESLQSIAHEQLKHCCLRGMALDLPRQLEQRKGRKQLFTEDERSTLRARYPFAEYATTYVLHHANQAALELDQQHFLTNEFKISDWICLFNAFQKSKPDVYSDIPSLWYLFAERDLARLMTRPTDSLLPDAQQRYRTPLIAAIVLSSWEVLEMFFNDLNVPNIDEMITEVRSKSKFVLLPTSLLSVPWLWAINNGLYHLSKRLLTSVPEEEINDQGGKYGNALYAASVGGHTEIVQQLLDKGANANAQGGYYGNALQAASAKGHTEVVQQLLDKGANVNAQSGLHGNALQAASVEGHTEIVQQLLDKGANVDAQGRKYDNALCAATRGGHTKIVQQL</sequence>
<dbReference type="PANTHER" id="PTHR10039:SF5">
    <property type="entry name" value="NACHT DOMAIN-CONTAINING PROTEIN"/>
    <property type="match status" value="1"/>
</dbReference>
<dbReference type="Pfam" id="PF24883">
    <property type="entry name" value="NPHP3_N"/>
    <property type="match status" value="1"/>
</dbReference>
<keyword evidence="1" id="KW-0677">Repeat</keyword>
<dbReference type="PANTHER" id="PTHR10039">
    <property type="entry name" value="AMELOGENIN"/>
    <property type="match status" value="1"/>
</dbReference>
<proteinExistence type="predicted"/>
<feature type="repeat" description="ANK" evidence="2">
    <location>
        <begin position="664"/>
        <end position="696"/>
    </location>
</feature>
<dbReference type="OrthoDB" id="194358at2759"/>
<keyword evidence="2" id="KW-0040">ANK repeat</keyword>
<evidence type="ECO:0000313" key="5">
    <source>
        <dbReference type="Proteomes" id="UP000799441"/>
    </source>
</evidence>
<keyword evidence="5" id="KW-1185">Reference proteome</keyword>
<dbReference type="SUPFAM" id="SSF52540">
    <property type="entry name" value="P-loop containing nucleoside triphosphate hydrolases"/>
    <property type="match status" value="1"/>
</dbReference>
<feature type="repeat" description="ANK" evidence="2">
    <location>
        <begin position="598"/>
        <end position="630"/>
    </location>
</feature>
<feature type="repeat" description="ANK" evidence="2">
    <location>
        <begin position="631"/>
        <end position="663"/>
    </location>
</feature>
<dbReference type="SMART" id="SM00248">
    <property type="entry name" value="ANK"/>
    <property type="match status" value="4"/>
</dbReference>
<dbReference type="Proteomes" id="UP000799441">
    <property type="component" value="Unassembled WGS sequence"/>
</dbReference>